<feature type="compositionally biased region" description="Basic and acidic residues" evidence="6">
    <location>
        <begin position="236"/>
        <end position="257"/>
    </location>
</feature>
<gene>
    <name evidence="9" type="ORF">CHS0354_023515</name>
</gene>
<dbReference type="GO" id="GO:0004197">
    <property type="term" value="F:cysteine-type endopeptidase activity"/>
    <property type="evidence" value="ECO:0007669"/>
    <property type="project" value="InterPro"/>
</dbReference>
<evidence type="ECO:0008006" key="11">
    <source>
        <dbReference type="Google" id="ProtNLM"/>
    </source>
</evidence>
<evidence type="ECO:0000313" key="10">
    <source>
        <dbReference type="Proteomes" id="UP001195483"/>
    </source>
</evidence>
<dbReference type="AlphaFoldDB" id="A0AAE0VKK1"/>
<dbReference type="SUPFAM" id="SSF52129">
    <property type="entry name" value="Caspase-like"/>
    <property type="match status" value="1"/>
</dbReference>
<evidence type="ECO:0000256" key="6">
    <source>
        <dbReference type="SAM" id="MobiDB-lite"/>
    </source>
</evidence>
<feature type="compositionally biased region" description="Basic and acidic residues" evidence="6">
    <location>
        <begin position="265"/>
        <end position="320"/>
    </location>
</feature>
<dbReference type="PANTHER" id="PTHR47901">
    <property type="entry name" value="CASPASE RECRUITMENT DOMAIN-CONTAINING PROTEIN 18"/>
    <property type="match status" value="1"/>
</dbReference>
<name>A0AAE0VKK1_9BIVA</name>
<feature type="compositionally biased region" description="Basic and acidic residues" evidence="6">
    <location>
        <begin position="22"/>
        <end position="32"/>
    </location>
</feature>
<dbReference type="GO" id="GO:0006915">
    <property type="term" value="P:apoptotic process"/>
    <property type="evidence" value="ECO:0007669"/>
    <property type="project" value="UniProtKB-KW"/>
</dbReference>
<sequence>MADETDPCFWKRKKKKQPYQHSSEKYDEPYGFDAKDLTGNSVTYKDERANDSHRETGVSLEYVPGTIPDPGIFPYYYHREPIRGSAIFVVNQEFRSYRNRYGAENDLLYLKSVFVDQLGFKQLNKEADFNLTLSQLDDVLKNAISKDYNDTDFFIFAISTHGEERPRRSQQFQPALVCRDDQYKFIMDVINSFDRCATLAGKPKIFLIQACRIRSDSNEKVFPDPKGLDKGLEFTLTSKKEERDSKQKRSDRADTNDKAGANNEVVKEEANIDDKEDTKTDEKDEMYAYAGERDKADDANANIKDEADAGHKKDDYQKRTESGFESKPVISLINIQKDCLVVYAIQSGMYAWRHRTTGSWLFVELSNAMKEHASQSPINFLDILTKTAFKMAQRETSGGFKAVSVIQHRLTKDLLIPLKHRQT</sequence>
<dbReference type="Proteomes" id="UP001195483">
    <property type="component" value="Unassembled WGS sequence"/>
</dbReference>
<feature type="domain" description="Caspase family p10" evidence="7">
    <location>
        <begin position="335"/>
        <end position="416"/>
    </location>
</feature>
<keyword evidence="4" id="KW-0378">Hydrolase</keyword>
<keyword evidence="3" id="KW-0053">Apoptosis</keyword>
<evidence type="ECO:0000256" key="1">
    <source>
        <dbReference type="ARBA" id="ARBA00010134"/>
    </source>
</evidence>
<feature type="region of interest" description="Disordered" evidence="6">
    <location>
        <begin position="1"/>
        <end position="32"/>
    </location>
</feature>
<evidence type="ECO:0000256" key="2">
    <source>
        <dbReference type="ARBA" id="ARBA00022670"/>
    </source>
</evidence>
<dbReference type="InterPro" id="IPR015917">
    <property type="entry name" value="Pept_C14A"/>
</dbReference>
<protein>
    <recommendedName>
        <fullName evidence="11">Caspase-3</fullName>
    </recommendedName>
</protein>
<dbReference type="SMART" id="SM00115">
    <property type="entry name" value="CASc"/>
    <property type="match status" value="1"/>
</dbReference>
<accession>A0AAE0VKK1</accession>
<reference evidence="9" key="1">
    <citation type="journal article" date="2021" name="Genome Biol. Evol.">
        <title>A High-Quality Reference Genome for a Parasitic Bivalve with Doubly Uniparental Inheritance (Bivalvia: Unionida).</title>
        <authorList>
            <person name="Smith C.H."/>
        </authorList>
    </citation>
    <scope>NUCLEOTIDE SEQUENCE</scope>
    <source>
        <strain evidence="9">CHS0354</strain>
    </source>
</reference>
<proteinExistence type="inferred from homology"/>
<dbReference type="EMBL" id="JAEAOA010001417">
    <property type="protein sequence ID" value="KAK3580277.1"/>
    <property type="molecule type" value="Genomic_DNA"/>
</dbReference>
<keyword evidence="2" id="KW-0645">Protease</keyword>
<evidence type="ECO:0000256" key="3">
    <source>
        <dbReference type="ARBA" id="ARBA00022703"/>
    </source>
</evidence>
<feature type="region of interest" description="Disordered" evidence="6">
    <location>
        <begin position="236"/>
        <end position="320"/>
    </location>
</feature>
<reference evidence="9" key="2">
    <citation type="journal article" date="2021" name="Genome Biol. Evol.">
        <title>Developing a high-quality reference genome for a parasitic bivalve with doubly uniparental inheritance (Bivalvia: Unionida).</title>
        <authorList>
            <person name="Smith C.H."/>
        </authorList>
    </citation>
    <scope>NUCLEOTIDE SEQUENCE</scope>
    <source>
        <strain evidence="9">CHS0354</strain>
        <tissue evidence="9">Mantle</tissue>
    </source>
</reference>
<evidence type="ECO:0000259" key="7">
    <source>
        <dbReference type="PROSITE" id="PS50207"/>
    </source>
</evidence>
<dbReference type="InterPro" id="IPR002398">
    <property type="entry name" value="Pept_C14"/>
</dbReference>
<dbReference type="PROSITE" id="PS50208">
    <property type="entry name" value="CASPASE_P20"/>
    <property type="match status" value="1"/>
</dbReference>
<feature type="domain" description="Caspase family p20" evidence="8">
    <location>
        <begin position="82"/>
        <end position="212"/>
    </location>
</feature>
<comment type="caution">
    <text evidence="9">The sequence shown here is derived from an EMBL/GenBank/DDBJ whole genome shotgun (WGS) entry which is preliminary data.</text>
</comment>
<evidence type="ECO:0000259" key="8">
    <source>
        <dbReference type="PROSITE" id="PS50208"/>
    </source>
</evidence>
<evidence type="ECO:0000313" key="9">
    <source>
        <dbReference type="EMBL" id="KAK3580277.1"/>
    </source>
</evidence>
<dbReference type="PRINTS" id="PR00376">
    <property type="entry name" value="IL1BCENZYME"/>
</dbReference>
<evidence type="ECO:0000256" key="5">
    <source>
        <dbReference type="RuleBase" id="RU003971"/>
    </source>
</evidence>
<dbReference type="PANTHER" id="PTHR47901:SF8">
    <property type="entry name" value="CASPASE-3"/>
    <property type="match status" value="1"/>
</dbReference>
<dbReference type="GO" id="GO:0006508">
    <property type="term" value="P:proteolysis"/>
    <property type="evidence" value="ECO:0007669"/>
    <property type="project" value="UniProtKB-KW"/>
</dbReference>
<evidence type="ECO:0000256" key="4">
    <source>
        <dbReference type="ARBA" id="ARBA00022801"/>
    </source>
</evidence>
<dbReference type="Gene3D" id="3.40.50.1460">
    <property type="match status" value="1"/>
</dbReference>
<organism evidence="9 10">
    <name type="scientific">Potamilus streckersoni</name>
    <dbReference type="NCBI Taxonomy" id="2493646"/>
    <lineage>
        <taxon>Eukaryota</taxon>
        <taxon>Metazoa</taxon>
        <taxon>Spiralia</taxon>
        <taxon>Lophotrochozoa</taxon>
        <taxon>Mollusca</taxon>
        <taxon>Bivalvia</taxon>
        <taxon>Autobranchia</taxon>
        <taxon>Heteroconchia</taxon>
        <taxon>Palaeoheterodonta</taxon>
        <taxon>Unionida</taxon>
        <taxon>Unionoidea</taxon>
        <taxon>Unionidae</taxon>
        <taxon>Ambleminae</taxon>
        <taxon>Lampsilini</taxon>
        <taxon>Potamilus</taxon>
    </lineage>
</organism>
<dbReference type="InterPro" id="IPR029030">
    <property type="entry name" value="Caspase-like_dom_sf"/>
</dbReference>
<dbReference type="InterPro" id="IPR002138">
    <property type="entry name" value="Pept_C14_p10"/>
</dbReference>
<comment type="similarity">
    <text evidence="1 5">Belongs to the peptidase C14A family.</text>
</comment>
<keyword evidence="10" id="KW-1185">Reference proteome</keyword>
<dbReference type="InterPro" id="IPR011600">
    <property type="entry name" value="Pept_C14_caspase"/>
</dbReference>
<dbReference type="Pfam" id="PF00656">
    <property type="entry name" value="Peptidase_C14"/>
    <property type="match status" value="1"/>
</dbReference>
<reference evidence="9" key="3">
    <citation type="submission" date="2023-05" db="EMBL/GenBank/DDBJ databases">
        <authorList>
            <person name="Smith C.H."/>
        </authorList>
    </citation>
    <scope>NUCLEOTIDE SEQUENCE</scope>
    <source>
        <strain evidence="9">CHS0354</strain>
        <tissue evidence="9">Mantle</tissue>
    </source>
</reference>
<dbReference type="InterPro" id="IPR001309">
    <property type="entry name" value="Pept_C14_p20"/>
</dbReference>
<dbReference type="PROSITE" id="PS50207">
    <property type="entry name" value="CASPASE_P10"/>
    <property type="match status" value="1"/>
</dbReference>